<evidence type="ECO:0000313" key="2">
    <source>
        <dbReference type="EMBL" id="EIM58014.1"/>
    </source>
</evidence>
<feature type="transmembrane region" description="Helical" evidence="1">
    <location>
        <begin position="89"/>
        <end position="109"/>
    </location>
</feature>
<name>I5AW41_EUBC6</name>
<organism evidence="2 3">
    <name type="scientific">Eubacterium cellulosolvens (strain ATCC 43171 / JCM 9499 / 6)</name>
    <name type="common">Cillobacterium cellulosolvens</name>
    <dbReference type="NCBI Taxonomy" id="633697"/>
    <lineage>
        <taxon>Bacteria</taxon>
        <taxon>Bacillati</taxon>
        <taxon>Bacillota</taxon>
        <taxon>Clostridia</taxon>
        <taxon>Eubacteriales</taxon>
        <taxon>Eubacteriaceae</taxon>
        <taxon>Eubacterium</taxon>
    </lineage>
</organism>
<feature type="transmembrane region" description="Helical" evidence="1">
    <location>
        <begin position="12"/>
        <end position="31"/>
    </location>
</feature>
<feature type="transmembrane region" description="Helical" evidence="1">
    <location>
        <begin position="197"/>
        <end position="215"/>
    </location>
</feature>
<dbReference type="Proteomes" id="UP000005753">
    <property type="component" value="Chromosome"/>
</dbReference>
<feature type="transmembrane region" description="Helical" evidence="1">
    <location>
        <begin position="227"/>
        <end position="247"/>
    </location>
</feature>
<evidence type="ECO:0000313" key="3">
    <source>
        <dbReference type="Proteomes" id="UP000005753"/>
    </source>
</evidence>
<reference evidence="2 3" key="1">
    <citation type="submission" date="2010-08" db="EMBL/GenBank/DDBJ databases">
        <authorList>
            <consortium name="US DOE Joint Genome Institute (JGI-PGF)"/>
            <person name="Lucas S."/>
            <person name="Copeland A."/>
            <person name="Lapidus A."/>
            <person name="Cheng J.-F."/>
            <person name="Bruce D."/>
            <person name="Goodwin L."/>
            <person name="Pitluck S."/>
            <person name="Land M.L."/>
            <person name="Hauser L."/>
            <person name="Chang Y.-J."/>
            <person name="Anderson I.J."/>
            <person name="Johnson E."/>
            <person name="Mulhopadhyay B."/>
            <person name="Kyrpides N."/>
            <person name="Woyke T.J."/>
        </authorList>
    </citation>
    <scope>NUCLEOTIDE SEQUENCE [LARGE SCALE GENOMIC DNA]</scope>
    <source>
        <strain evidence="2 3">6</strain>
    </source>
</reference>
<dbReference type="HOGENOM" id="CLU_027328_0_0_9"/>
<feature type="transmembrane region" description="Helical" evidence="1">
    <location>
        <begin position="116"/>
        <end position="132"/>
    </location>
</feature>
<protein>
    <recommendedName>
        <fullName evidence="4">Glycosyltransferase RgtA/B/C/D-like domain-containing protein</fullName>
    </recommendedName>
</protein>
<keyword evidence="1" id="KW-0472">Membrane</keyword>
<accession>I5AW41</accession>
<keyword evidence="3" id="KW-1185">Reference proteome</keyword>
<feature type="transmembrane region" description="Helical" evidence="1">
    <location>
        <begin position="536"/>
        <end position="559"/>
    </location>
</feature>
<feature type="transmembrane region" description="Helical" evidence="1">
    <location>
        <begin position="144"/>
        <end position="162"/>
    </location>
</feature>
<feature type="transmembrane region" description="Helical" evidence="1">
    <location>
        <begin position="468"/>
        <end position="488"/>
    </location>
</feature>
<gene>
    <name evidence="2" type="ORF">EubceDRAFT1_2263</name>
</gene>
<evidence type="ECO:0008006" key="4">
    <source>
        <dbReference type="Google" id="ProtNLM"/>
    </source>
</evidence>
<dbReference type="STRING" id="633697.EubceDRAFT1_2263"/>
<keyword evidence="1" id="KW-1133">Transmembrane helix</keyword>
<dbReference type="OrthoDB" id="447058at2"/>
<dbReference type="eggNOG" id="ENOG502ZD50">
    <property type="taxonomic scope" value="Bacteria"/>
</dbReference>
<keyword evidence="1" id="KW-0812">Transmembrane</keyword>
<reference evidence="2 3" key="2">
    <citation type="submission" date="2012-02" db="EMBL/GenBank/DDBJ databases">
        <title>Improved High-Quality Draft sequence of Eubacterium cellulosolvens 6.</title>
        <authorList>
            <consortium name="US DOE Joint Genome Institute"/>
            <person name="Lucas S."/>
            <person name="Han J."/>
            <person name="Lapidus A."/>
            <person name="Cheng J.-F."/>
            <person name="Goodwin L."/>
            <person name="Pitluck S."/>
            <person name="Peters L."/>
            <person name="Mikhailova N."/>
            <person name="Gu W."/>
            <person name="Detter J.C."/>
            <person name="Han C."/>
            <person name="Tapia R."/>
            <person name="Land M."/>
            <person name="Hauser L."/>
            <person name="Kyrpides N."/>
            <person name="Ivanova N."/>
            <person name="Pagani I."/>
            <person name="Johnson E."/>
            <person name="Mukhopadhyay B."/>
            <person name="Anderson I."/>
            <person name="Woyke T."/>
        </authorList>
    </citation>
    <scope>NUCLEOTIDE SEQUENCE [LARGE SCALE GENOMIC DNA]</scope>
    <source>
        <strain evidence="2 3">6</strain>
    </source>
</reference>
<dbReference type="AlphaFoldDB" id="I5AW41"/>
<sequence>MTATGKKKPVRIKLLASFAGLLTVFRIWLAVNTPLFIQGDAMLDDYLLAEYARDLLNGKWLGDYSSTTLVKTISYPLILAFNYILGIPYSYGLIIGYILAVLLMTLALGYFIRNRYALVGIYLFLLYSPVMFHEENVQKVYRGGYIVVCSLLVFAAVTGIYAEVSGDKCSRLRLAGWSLLGVVSLPLFWYLKEDSIWILPFVLGGTLCALIALFIRKPGWKKAVLRSLLILLPLVSLLGAGVAYRGMNEKYYGIAAITDREGTNFRKVIEDIQSIEDDGIGDAWITRRMAKKACDASPSMAVVEDVLCRKLDDVYGEGRDPQGDFFIWFFRASLAEMGYYANGPQWMEDYYGKIHGELQGAFVSGKLKKDKKRIYISSICRGYTVSEMWDYYSGRSGEALGTLITYRENETTRKAATGSDEAISLMAQLTNSKYIRQDPYQKIERQGEVAVSMDQAIVSVYQKTVKPVFLLGASGLLLLFVTVIWKLIKKIADAREIGLALVLLGMITSAAALIFGVMWFANFLSAKKLYDYFCGAIPVMNIAEAVGIYTLFATVATLVNGKLKNRS</sequence>
<feature type="transmembrane region" description="Helical" evidence="1">
    <location>
        <begin position="500"/>
        <end position="524"/>
    </location>
</feature>
<feature type="transmembrane region" description="Helical" evidence="1">
    <location>
        <begin position="174"/>
        <end position="191"/>
    </location>
</feature>
<proteinExistence type="predicted"/>
<dbReference type="EMBL" id="CM001487">
    <property type="protein sequence ID" value="EIM58014.1"/>
    <property type="molecule type" value="Genomic_DNA"/>
</dbReference>
<evidence type="ECO:0000256" key="1">
    <source>
        <dbReference type="SAM" id="Phobius"/>
    </source>
</evidence>